<evidence type="ECO:0000259" key="2">
    <source>
        <dbReference type="SMART" id="SM00769"/>
    </source>
</evidence>
<keyword evidence="1" id="KW-1133">Transmembrane helix</keyword>
<name>G4SWD7_META2</name>
<keyword evidence="1" id="KW-0472">Membrane</keyword>
<organism evidence="3 4">
    <name type="scientific">Methylotuvimicrobium alcaliphilum (strain DSM 19304 / NCIMB 14124 / VKM B-2133 / 20Z)</name>
    <name type="common">Methylomicrobium alcaliphilum</name>
    <dbReference type="NCBI Taxonomy" id="1091494"/>
    <lineage>
        <taxon>Bacteria</taxon>
        <taxon>Pseudomonadati</taxon>
        <taxon>Pseudomonadota</taxon>
        <taxon>Gammaproteobacteria</taxon>
        <taxon>Methylococcales</taxon>
        <taxon>Methylococcaceae</taxon>
        <taxon>Methylotuvimicrobium</taxon>
    </lineage>
</organism>
<keyword evidence="1" id="KW-0812">Transmembrane</keyword>
<evidence type="ECO:0000313" key="4">
    <source>
        <dbReference type="Proteomes" id="UP000008315"/>
    </source>
</evidence>
<dbReference type="EMBL" id="FO082060">
    <property type="protein sequence ID" value="CCE24150.1"/>
    <property type="molecule type" value="Genomic_DNA"/>
</dbReference>
<dbReference type="GO" id="GO:0009269">
    <property type="term" value="P:response to desiccation"/>
    <property type="evidence" value="ECO:0007669"/>
    <property type="project" value="InterPro"/>
</dbReference>
<dbReference type="SMART" id="SM00769">
    <property type="entry name" value="WHy"/>
    <property type="match status" value="1"/>
</dbReference>
<reference evidence="4" key="1">
    <citation type="journal article" date="2012" name="J. Bacteriol.">
        <title>Genome sequence of the haloalkaliphilic methanotrophic bacterium Methylomicrobium alcaliphilum 20Z.</title>
        <authorList>
            <person name="Vuilleumier S."/>
            <person name="Khmelenina V.N."/>
            <person name="Bringel F."/>
            <person name="Reshetnikov A.S."/>
            <person name="Lajus A."/>
            <person name="Mangenot S."/>
            <person name="Rouy Z."/>
            <person name="Op den Camp H.J."/>
            <person name="Jetten M.S."/>
            <person name="Dispirito A.A."/>
            <person name="Dunfield P."/>
            <person name="Klotz M.G."/>
            <person name="Semrau J.D."/>
            <person name="Stein L.Y."/>
            <person name="Barbe V."/>
            <person name="Medigue C."/>
            <person name="Trotsenko Y.A."/>
            <person name="Kalyuzhnaya M.G."/>
        </authorList>
    </citation>
    <scope>NUCLEOTIDE SEQUENCE [LARGE SCALE GENOMIC DNA]</scope>
    <source>
        <strain evidence="4">DSM 19304 / NCIMB 14124 / VKM B-2133 / 20Z</strain>
    </source>
</reference>
<dbReference type="InterPro" id="IPR004864">
    <property type="entry name" value="LEA_2"/>
</dbReference>
<dbReference type="HOGENOM" id="CLU_120005_1_1_6"/>
<dbReference type="AlphaFoldDB" id="G4SWD7"/>
<feature type="domain" description="Water stress and hypersensitive response" evidence="2">
    <location>
        <begin position="60"/>
        <end position="173"/>
    </location>
</feature>
<dbReference type="Proteomes" id="UP000008315">
    <property type="component" value="Chromosome"/>
</dbReference>
<dbReference type="PATRIC" id="fig|271065.3.peg.2542"/>
<sequence>MLKRLYLNAIALVIDEVGLVLFFTVGFQSVKWIQILAMLIVVSLLNACTWMYADFKAPKVKLLAIEPSQFGLFEQRFNIRLRLQNRNDSELAIRDMVYALKLNGVDFAQGMSDQEITIPEDGEYVVELPVNVKLKTLLRQLTRRDSASIRYQLTGHLGLMRSLITLPFDYEGEVDLEF</sequence>
<evidence type="ECO:0000256" key="1">
    <source>
        <dbReference type="SAM" id="Phobius"/>
    </source>
</evidence>
<dbReference type="KEGG" id="mah:MEALZ_2470"/>
<dbReference type="STRING" id="1091494.MEALZ_2470"/>
<accession>G4SWD7</accession>
<dbReference type="InterPro" id="IPR013990">
    <property type="entry name" value="WHy-dom"/>
</dbReference>
<feature type="transmembrane region" description="Helical" evidence="1">
    <location>
        <begin position="5"/>
        <end position="26"/>
    </location>
</feature>
<proteinExistence type="predicted"/>
<gene>
    <name evidence="3" type="ordered locus">MEALZ_2470</name>
</gene>
<protein>
    <recommendedName>
        <fullName evidence="2">Water stress and hypersensitive response domain-containing protein</fullName>
    </recommendedName>
</protein>
<dbReference type="Gene3D" id="2.60.40.1820">
    <property type="match status" value="1"/>
</dbReference>
<evidence type="ECO:0000313" key="3">
    <source>
        <dbReference type="EMBL" id="CCE24150.1"/>
    </source>
</evidence>
<keyword evidence="4" id="KW-1185">Reference proteome</keyword>
<dbReference type="Pfam" id="PF03168">
    <property type="entry name" value="LEA_2"/>
    <property type="match status" value="1"/>
</dbReference>
<dbReference type="SUPFAM" id="SSF117070">
    <property type="entry name" value="LEA14-like"/>
    <property type="match status" value="1"/>
</dbReference>
<feature type="transmembrane region" description="Helical" evidence="1">
    <location>
        <begin position="32"/>
        <end position="53"/>
    </location>
</feature>